<evidence type="ECO:0000256" key="1">
    <source>
        <dbReference type="SAM" id="Phobius"/>
    </source>
</evidence>
<dbReference type="EMBL" id="JAMDGZ010000029">
    <property type="protein sequence ID" value="MDD1014810.1"/>
    <property type="molecule type" value="Genomic_DNA"/>
</dbReference>
<keyword evidence="1" id="KW-0472">Membrane</keyword>
<evidence type="ECO:0000313" key="2">
    <source>
        <dbReference type="EMBL" id="MDD1014810.1"/>
    </source>
</evidence>
<keyword evidence="1" id="KW-0812">Transmembrane</keyword>
<gene>
    <name evidence="2" type="ORF">M5G17_14135</name>
</gene>
<name>A0ABT5P952_9PSED</name>
<evidence type="ECO:0000313" key="3">
    <source>
        <dbReference type="Proteomes" id="UP001148184"/>
    </source>
</evidence>
<keyword evidence="3" id="KW-1185">Reference proteome</keyword>
<proteinExistence type="predicted"/>
<organism evidence="2 3">
    <name type="scientific">Pseudomonas rubra</name>
    <dbReference type="NCBI Taxonomy" id="2942627"/>
    <lineage>
        <taxon>Bacteria</taxon>
        <taxon>Pseudomonadati</taxon>
        <taxon>Pseudomonadota</taxon>
        <taxon>Gammaproteobacteria</taxon>
        <taxon>Pseudomonadales</taxon>
        <taxon>Pseudomonadaceae</taxon>
        <taxon>Pseudomonas</taxon>
    </lineage>
</organism>
<dbReference type="RefSeq" id="WP_273893522.1">
    <property type="nucleotide sequence ID" value="NZ_JAMDGP010000049.1"/>
</dbReference>
<feature type="transmembrane region" description="Helical" evidence="1">
    <location>
        <begin position="69"/>
        <end position="94"/>
    </location>
</feature>
<protein>
    <submittedName>
        <fullName evidence="2">Uncharacterized protein</fullName>
    </submittedName>
</protein>
<keyword evidence="1" id="KW-1133">Transmembrane helix</keyword>
<comment type="caution">
    <text evidence="2">The sequence shown here is derived from an EMBL/GenBank/DDBJ whole genome shotgun (WGS) entry which is preliminary data.</text>
</comment>
<reference evidence="2 3" key="1">
    <citation type="submission" date="2022-05" db="EMBL/GenBank/DDBJ databases">
        <title>Novel Pseudomonas spp. Isolated from a Rainbow Trout Aquaculture Facility.</title>
        <authorList>
            <person name="Testerman T."/>
            <person name="Graf J."/>
        </authorList>
    </citation>
    <scope>NUCLEOTIDE SEQUENCE [LARGE SCALE GENOMIC DNA]</scope>
    <source>
        <strain evidence="2 3">ID1025</strain>
    </source>
</reference>
<dbReference type="Proteomes" id="UP001148184">
    <property type="component" value="Unassembled WGS sequence"/>
</dbReference>
<sequence>MNKSELKALNSLLKEECGWLVEIGVSPASGDEFFRVYEARPDTDTDTDTDAERTQANATRLRSEPTRGAFVGVMPICTTLAALVSSGALCQYYYQKGLNARHNPKS</sequence>
<accession>A0ABT5P952</accession>